<dbReference type="InterPro" id="IPR007159">
    <property type="entry name" value="SpoVT-AbrB_dom"/>
</dbReference>
<dbReference type="Pfam" id="PF04014">
    <property type="entry name" value="MazE_antitoxin"/>
    <property type="match status" value="1"/>
</dbReference>
<gene>
    <name evidence="3" type="ORF">A2149_06435</name>
</gene>
<dbReference type="AlphaFoldDB" id="A0A1F7RVN7"/>
<dbReference type="PANTHER" id="PTHR40516:SF1">
    <property type="entry name" value="ANTITOXIN CHPS-RELATED"/>
    <property type="match status" value="1"/>
</dbReference>
<dbReference type="PROSITE" id="PS51740">
    <property type="entry name" value="SPOVT_ABRB"/>
    <property type="match status" value="1"/>
</dbReference>
<dbReference type="GO" id="GO:0003677">
    <property type="term" value="F:DNA binding"/>
    <property type="evidence" value="ECO:0007669"/>
    <property type="project" value="UniProtKB-UniRule"/>
</dbReference>
<dbReference type="Gene3D" id="2.10.260.10">
    <property type="match status" value="1"/>
</dbReference>
<evidence type="ECO:0000313" key="4">
    <source>
        <dbReference type="Proteomes" id="UP000178435"/>
    </source>
</evidence>
<keyword evidence="1" id="KW-0238">DNA-binding</keyword>
<dbReference type="Proteomes" id="UP000178435">
    <property type="component" value="Unassembled WGS sequence"/>
</dbReference>
<dbReference type="EMBL" id="MGDF01000118">
    <property type="protein sequence ID" value="OGL44957.1"/>
    <property type="molecule type" value="Genomic_DNA"/>
</dbReference>
<organism evidence="3 4">
    <name type="scientific">Candidatus Schekmanbacteria bacterium RBG_16_38_11</name>
    <dbReference type="NCBI Taxonomy" id="1817880"/>
    <lineage>
        <taxon>Bacteria</taxon>
        <taxon>Candidatus Schekmaniibacteriota</taxon>
    </lineage>
</organism>
<proteinExistence type="predicted"/>
<dbReference type="PANTHER" id="PTHR40516">
    <property type="entry name" value="ANTITOXIN CHPS-RELATED"/>
    <property type="match status" value="1"/>
</dbReference>
<feature type="domain" description="SpoVT-AbrB" evidence="2">
    <location>
        <begin position="3"/>
        <end position="48"/>
    </location>
</feature>
<evidence type="ECO:0000313" key="3">
    <source>
        <dbReference type="EMBL" id="OGL44957.1"/>
    </source>
</evidence>
<dbReference type="GO" id="GO:0097351">
    <property type="term" value="F:toxin sequestering activity"/>
    <property type="evidence" value="ECO:0007669"/>
    <property type="project" value="InterPro"/>
</dbReference>
<dbReference type="InterPro" id="IPR039052">
    <property type="entry name" value="Antitox_PemI-like"/>
</dbReference>
<reference evidence="3 4" key="1">
    <citation type="journal article" date="2016" name="Nat. Commun.">
        <title>Thousands of microbial genomes shed light on interconnected biogeochemical processes in an aquifer system.</title>
        <authorList>
            <person name="Anantharaman K."/>
            <person name="Brown C.T."/>
            <person name="Hug L.A."/>
            <person name="Sharon I."/>
            <person name="Castelle C.J."/>
            <person name="Probst A.J."/>
            <person name="Thomas B.C."/>
            <person name="Singh A."/>
            <person name="Wilkins M.J."/>
            <person name="Karaoz U."/>
            <person name="Brodie E.L."/>
            <person name="Williams K.H."/>
            <person name="Hubbard S.S."/>
            <person name="Banfield J.F."/>
        </authorList>
    </citation>
    <scope>NUCLEOTIDE SEQUENCE [LARGE SCALE GENOMIC DNA]</scope>
</reference>
<evidence type="ECO:0000256" key="1">
    <source>
        <dbReference type="PROSITE-ProRule" id="PRU01076"/>
    </source>
</evidence>
<evidence type="ECO:0000259" key="2">
    <source>
        <dbReference type="PROSITE" id="PS51740"/>
    </source>
</evidence>
<comment type="caution">
    <text evidence="3">The sequence shown here is derived from an EMBL/GenBank/DDBJ whole genome shotgun (WGS) entry which is preliminary data.</text>
</comment>
<dbReference type="InterPro" id="IPR037914">
    <property type="entry name" value="SpoVT-AbrB_sf"/>
</dbReference>
<dbReference type="SUPFAM" id="SSF89447">
    <property type="entry name" value="AbrB/MazE/MraZ-like"/>
    <property type="match status" value="1"/>
</dbReference>
<protein>
    <submittedName>
        <fullName evidence="3">Multidrug transporter MatE</fullName>
    </submittedName>
</protein>
<dbReference type="SMART" id="SM00966">
    <property type="entry name" value="SpoVT_AbrB"/>
    <property type="match status" value="1"/>
</dbReference>
<accession>A0A1F7RVN7</accession>
<sequence>MKTRVQKWGNSLALRIPKSFAAEVGLDPNSPVEMSLKDGKLIVVPSEKSKFTLRQLLAKVNKENLHQEIDTGSAVGGEVW</sequence>
<name>A0A1F7RVN7_9BACT</name>